<proteinExistence type="predicted"/>
<feature type="domain" description="GBF-interacting protein 1 N-terminal" evidence="2">
    <location>
        <begin position="16"/>
        <end position="73"/>
    </location>
</feature>
<feature type="region of interest" description="Disordered" evidence="1">
    <location>
        <begin position="56"/>
        <end position="91"/>
    </location>
</feature>
<feature type="region of interest" description="Disordered" evidence="1">
    <location>
        <begin position="278"/>
        <end position="399"/>
    </location>
</feature>
<feature type="region of interest" description="Disordered" evidence="1">
    <location>
        <begin position="144"/>
        <end position="206"/>
    </location>
</feature>
<accession>A0AAV9LPM5</accession>
<feature type="compositionally biased region" description="Low complexity" evidence="1">
    <location>
        <begin position="531"/>
        <end position="544"/>
    </location>
</feature>
<feature type="compositionally biased region" description="Polar residues" evidence="1">
    <location>
        <begin position="77"/>
        <end position="88"/>
    </location>
</feature>
<feature type="compositionally biased region" description="Polar residues" evidence="1">
    <location>
        <begin position="521"/>
        <end position="530"/>
    </location>
</feature>
<evidence type="ECO:0000256" key="1">
    <source>
        <dbReference type="SAM" id="MobiDB-lite"/>
    </source>
</evidence>
<sequence>MVSSSKPESGTHVLSAGVREILESIKEVVGNHSDADIYVALKETNMDPNETAQKLLNQDPFHEVKRKRDRKKENHGYKSSTAPENGSYSEHGAQEMRVNTHINHNIRRGSYNRTALPDAGFTREFRVVRDNRVNQNVNRVVKAVQTSTSAEPAISNTSVQSSSKGTSGNTLSTGSRSSQAPNRNSQHTHSNDANLSSTNGQGLSGEMHASVSNAASQIGGVKPNGSRPHSITSSSNSVIGVYSSFSDPVHVPSLDSRPAAKVGAIRREVGVVGARRKSAETFAKSSSSQSRSSSNSHMEQARQDVGNSKGSLRPLSSNSRSDQSGVSDSPKSNLPMSKSLSGNQHINRLHQSVGHQKAVQWKPKLTKKSSVTDPGVIGKPSEGVSLTSKSEDLEKEGSQLQDKMSRLNISENVIIAEHIRVSETDRCRLTFGSFGAEFKSVKDLEEESQTESSRLSVLVSESFTDDPVGSKQLDLADDRIQIPESTSPGSDVILDQKLSDNRESSSPEDLGNYADVGLVQDNSASYTPPESQQQQNASNLSSFSAYDPQTGYDIPYFRPAVDEALRDQGPQEALSSHAANSMPASSIPMVQQVQQHQPIAQMYPQVHVSHYANLMPYRHVFSPVYVPPMAMPGYSSNAAYPHPPNGSSYLLMPGGGSHLSPNGLKYGIQQFKPVATGSASGFGNFTSPTGYAINTPGVIGSATGLEDSSRMKYKDGNLYVPNPQAETSEMWMNPRDISTMQSGSYYSMSGQTPHATYLPSHSGHASFNAAAAAAAAQSSHVQFPGLYHPAQPAAMANPHHMGSAMAGNVGVGMAAAAPGAQVGAYQQPQLGHLNWTGNF</sequence>
<dbReference type="InterPro" id="IPR009060">
    <property type="entry name" value="UBA-like_sf"/>
</dbReference>
<feature type="region of interest" description="Disordered" evidence="1">
    <location>
        <begin position="521"/>
        <end position="544"/>
    </location>
</feature>
<feature type="compositionally biased region" description="Polar residues" evidence="1">
    <location>
        <begin position="305"/>
        <end position="354"/>
    </location>
</feature>
<dbReference type="Proteomes" id="UP001311915">
    <property type="component" value="Unassembled WGS sequence"/>
</dbReference>
<gene>
    <name evidence="3" type="ORF">R3W88_031401</name>
</gene>
<dbReference type="InterPro" id="IPR009719">
    <property type="entry name" value="GIP1_N"/>
</dbReference>
<dbReference type="EMBL" id="JAWPEI010000005">
    <property type="protein sequence ID" value="KAK4726484.1"/>
    <property type="molecule type" value="Genomic_DNA"/>
</dbReference>
<reference evidence="3 4" key="1">
    <citation type="submission" date="2023-10" db="EMBL/GenBank/DDBJ databases">
        <title>Genome-Wide Identification Analysis in wild type Solanum Pinnatisectum Reveals Some Genes Defensing Phytophthora Infestans.</title>
        <authorList>
            <person name="Sun C."/>
        </authorList>
    </citation>
    <scope>NUCLEOTIDE SEQUENCE [LARGE SCALE GENOMIC DNA]</scope>
    <source>
        <strain evidence="3">LQN</strain>
        <tissue evidence="3">Leaf</tissue>
    </source>
</reference>
<keyword evidence="4" id="KW-1185">Reference proteome</keyword>
<dbReference type="AlphaFoldDB" id="A0AAV9LPM5"/>
<dbReference type="Pfam" id="PF06972">
    <property type="entry name" value="GIP1_N"/>
    <property type="match status" value="1"/>
</dbReference>
<evidence type="ECO:0000259" key="2">
    <source>
        <dbReference type="Pfam" id="PF06972"/>
    </source>
</evidence>
<dbReference type="PANTHER" id="PTHR47070">
    <property type="entry name" value="HYDROXYPROLINE-RICH GLYCOPROTEIN-LIKE"/>
    <property type="match status" value="1"/>
</dbReference>
<dbReference type="SUPFAM" id="SSF46934">
    <property type="entry name" value="UBA-like"/>
    <property type="match status" value="1"/>
</dbReference>
<feature type="compositionally biased region" description="Polar residues" evidence="1">
    <location>
        <begin position="144"/>
        <end position="201"/>
    </location>
</feature>
<feature type="compositionally biased region" description="Low complexity" evidence="1">
    <location>
        <begin position="285"/>
        <end position="296"/>
    </location>
</feature>
<comment type="caution">
    <text evidence="3">The sequence shown here is derived from an EMBL/GenBank/DDBJ whole genome shotgun (WGS) entry which is preliminary data.</text>
</comment>
<dbReference type="PANTHER" id="PTHR47070:SF2">
    <property type="entry name" value="OS06G0206100 PROTEIN"/>
    <property type="match status" value="1"/>
</dbReference>
<name>A0AAV9LPM5_9SOLN</name>
<protein>
    <recommendedName>
        <fullName evidence="2">GBF-interacting protein 1 N-terminal domain-containing protein</fullName>
    </recommendedName>
</protein>
<evidence type="ECO:0000313" key="4">
    <source>
        <dbReference type="Proteomes" id="UP001311915"/>
    </source>
</evidence>
<organism evidence="3 4">
    <name type="scientific">Solanum pinnatisectum</name>
    <name type="common">tansyleaf nightshade</name>
    <dbReference type="NCBI Taxonomy" id="50273"/>
    <lineage>
        <taxon>Eukaryota</taxon>
        <taxon>Viridiplantae</taxon>
        <taxon>Streptophyta</taxon>
        <taxon>Embryophyta</taxon>
        <taxon>Tracheophyta</taxon>
        <taxon>Spermatophyta</taxon>
        <taxon>Magnoliopsida</taxon>
        <taxon>eudicotyledons</taxon>
        <taxon>Gunneridae</taxon>
        <taxon>Pentapetalae</taxon>
        <taxon>asterids</taxon>
        <taxon>lamiids</taxon>
        <taxon>Solanales</taxon>
        <taxon>Solanaceae</taxon>
        <taxon>Solanoideae</taxon>
        <taxon>Solaneae</taxon>
        <taxon>Solanum</taxon>
    </lineage>
</organism>
<evidence type="ECO:0000313" key="3">
    <source>
        <dbReference type="EMBL" id="KAK4726484.1"/>
    </source>
</evidence>